<feature type="signal peptide" evidence="2">
    <location>
        <begin position="1"/>
        <end position="27"/>
    </location>
</feature>
<proteinExistence type="predicted"/>
<dbReference type="PROSITE" id="PS50240">
    <property type="entry name" value="TRYPSIN_DOM"/>
    <property type="match status" value="1"/>
</dbReference>
<dbReference type="SUPFAM" id="SSF69318">
    <property type="entry name" value="Integrin alpha N-terminal domain"/>
    <property type="match status" value="1"/>
</dbReference>
<dbReference type="AlphaFoldDB" id="A0A1G9IGL3"/>
<dbReference type="Gene3D" id="2.40.10.10">
    <property type="entry name" value="Trypsin-like serine proteases"/>
    <property type="match status" value="1"/>
</dbReference>
<dbReference type="EMBL" id="FNFF01000023">
    <property type="protein sequence ID" value="SDL24196.1"/>
    <property type="molecule type" value="Genomic_DNA"/>
</dbReference>
<dbReference type="RefSeq" id="WP_093617296.1">
    <property type="nucleotide sequence ID" value="NZ_FNFF01000023.1"/>
</dbReference>
<reference evidence="4 5" key="1">
    <citation type="submission" date="2016-10" db="EMBL/GenBank/DDBJ databases">
        <authorList>
            <person name="de Groot N.N."/>
        </authorList>
    </citation>
    <scope>NUCLEOTIDE SEQUENCE [LARGE SCALE GENOMIC DNA]</scope>
    <source>
        <strain evidence="4 5">CGMCC 4.5727</strain>
    </source>
</reference>
<dbReference type="OrthoDB" id="1496095at2"/>
<evidence type="ECO:0000256" key="1">
    <source>
        <dbReference type="ARBA" id="ARBA00022729"/>
    </source>
</evidence>
<name>A0A1G9IGL3_9ACTN</name>
<dbReference type="PANTHER" id="PTHR44103">
    <property type="entry name" value="PROPROTEIN CONVERTASE P"/>
    <property type="match status" value="1"/>
</dbReference>
<dbReference type="GO" id="GO:0004252">
    <property type="term" value="F:serine-type endopeptidase activity"/>
    <property type="evidence" value="ECO:0007669"/>
    <property type="project" value="InterPro"/>
</dbReference>
<gene>
    <name evidence="4" type="ORF">SAMN05421806_12350</name>
</gene>
<evidence type="ECO:0000256" key="2">
    <source>
        <dbReference type="SAM" id="SignalP"/>
    </source>
</evidence>
<keyword evidence="5" id="KW-1185">Reference proteome</keyword>
<dbReference type="SUPFAM" id="SSF50494">
    <property type="entry name" value="Trypsin-like serine proteases"/>
    <property type="match status" value="1"/>
</dbReference>
<feature type="chain" id="PRO_5038334001" evidence="2">
    <location>
        <begin position="28"/>
        <end position="511"/>
    </location>
</feature>
<sequence>MRRSIRLIAVFASATLLTGAVDGVLGAAPEAQAATSVPSWVIPVYYDDEATGQHRACTGIVLSKTKTLATPDCFTGMDAADFEWEYDLGTGQLSGGSGGGATYRSHPQYDAATRRAAVSVVTRRTPDNSGKPVLASASDSALWAPGAKATFYSWAGLDADDAPRARHSEQVEIKSAADCAALLGSALPSGAVCSVPAPGAAPVADDDQCFGDAGGALVAGGKLIATSATRSTGCVQDGVRVYTRVASYRSMITNATTDTDIDYRFGGSFLAREPGELLDVCVTDQDRRLWGCSVDDAGSFWVSGYTAVLQAGDLNGDSFGDLLARTSGGTLYRVPSSEFGADFDRRARIGGGWNIYSRLVTVRDISGDGKPDLIGRDSAGVLWLYRADGKGGFLTRSRIGGGWNIYTALAGRGDVSGDGIPDLVARDKAGVLWLYRGNGKGNFATRTRVGGGWNMYNAIVGSGDFDRNGRQDIVGRTPTGALYLYNADHKGNFSTPKKLATTAMKNFVSLS</sequence>
<organism evidence="4 5">
    <name type="scientific">Streptomyces indicus</name>
    <dbReference type="NCBI Taxonomy" id="417292"/>
    <lineage>
        <taxon>Bacteria</taxon>
        <taxon>Bacillati</taxon>
        <taxon>Actinomycetota</taxon>
        <taxon>Actinomycetes</taxon>
        <taxon>Kitasatosporales</taxon>
        <taxon>Streptomycetaceae</taxon>
        <taxon>Streptomyces</taxon>
    </lineage>
</organism>
<dbReference type="InterPro" id="IPR009003">
    <property type="entry name" value="Peptidase_S1_PA"/>
</dbReference>
<dbReference type="Pfam" id="PF00089">
    <property type="entry name" value="Trypsin"/>
    <property type="match status" value="1"/>
</dbReference>
<dbReference type="Gene3D" id="2.130.10.130">
    <property type="entry name" value="Integrin alpha, N-terminal"/>
    <property type="match status" value="1"/>
</dbReference>
<dbReference type="Pfam" id="PF13517">
    <property type="entry name" value="FG-GAP_3"/>
    <property type="match status" value="1"/>
</dbReference>
<accession>A0A1G9IGL3</accession>
<evidence type="ECO:0000259" key="3">
    <source>
        <dbReference type="PROSITE" id="PS50240"/>
    </source>
</evidence>
<protein>
    <submittedName>
        <fullName evidence="4">Repeat domain-containing protein</fullName>
    </submittedName>
</protein>
<dbReference type="Proteomes" id="UP000199155">
    <property type="component" value="Unassembled WGS sequence"/>
</dbReference>
<dbReference type="InterPro" id="IPR043504">
    <property type="entry name" value="Peptidase_S1_PA_chymotrypsin"/>
</dbReference>
<dbReference type="InterPro" id="IPR013517">
    <property type="entry name" value="FG-GAP"/>
</dbReference>
<dbReference type="GO" id="GO:0006508">
    <property type="term" value="P:proteolysis"/>
    <property type="evidence" value="ECO:0007669"/>
    <property type="project" value="InterPro"/>
</dbReference>
<dbReference type="InterPro" id="IPR028994">
    <property type="entry name" value="Integrin_alpha_N"/>
</dbReference>
<dbReference type="InterPro" id="IPR001254">
    <property type="entry name" value="Trypsin_dom"/>
</dbReference>
<feature type="domain" description="Peptidase S1" evidence="3">
    <location>
        <begin position="24"/>
        <end position="257"/>
    </location>
</feature>
<evidence type="ECO:0000313" key="4">
    <source>
        <dbReference type="EMBL" id="SDL24196.1"/>
    </source>
</evidence>
<evidence type="ECO:0000313" key="5">
    <source>
        <dbReference type="Proteomes" id="UP000199155"/>
    </source>
</evidence>
<dbReference type="STRING" id="417292.SAMN05421806_12350"/>
<keyword evidence="1 2" id="KW-0732">Signal</keyword>
<dbReference type="PANTHER" id="PTHR44103:SF1">
    <property type="entry name" value="PROPROTEIN CONVERTASE P"/>
    <property type="match status" value="1"/>
</dbReference>